<accession>A0A3B0RWR9</accession>
<dbReference type="InterPro" id="IPR015867">
    <property type="entry name" value="N-reg_PII/ATP_PRibTrfase_C"/>
</dbReference>
<sequence>MKLCLMTIIIPASLEEIFVDWFMEQENLDGFSSSILYGHGTSEQNMSMSERVTGRSKKIMFQIHLSRSVAEIILAKLKNDFKGSQIHYMLAPLLDAGRLENYQIDD</sequence>
<reference evidence="1" key="1">
    <citation type="submission" date="2018-06" db="EMBL/GenBank/DDBJ databases">
        <authorList>
            <person name="Zhirakovskaya E."/>
        </authorList>
    </citation>
    <scope>NUCLEOTIDE SEQUENCE</scope>
</reference>
<proteinExistence type="predicted"/>
<dbReference type="Gene3D" id="3.30.70.120">
    <property type="match status" value="1"/>
</dbReference>
<name>A0A3B0RWR9_9ZZZZ</name>
<dbReference type="AlphaFoldDB" id="A0A3B0RWR9"/>
<evidence type="ECO:0008006" key="2">
    <source>
        <dbReference type="Google" id="ProtNLM"/>
    </source>
</evidence>
<organism evidence="1">
    <name type="scientific">hydrothermal vent metagenome</name>
    <dbReference type="NCBI Taxonomy" id="652676"/>
    <lineage>
        <taxon>unclassified sequences</taxon>
        <taxon>metagenomes</taxon>
        <taxon>ecological metagenomes</taxon>
    </lineage>
</organism>
<gene>
    <name evidence="1" type="ORF">MNBD_ALPHA01-1917</name>
</gene>
<evidence type="ECO:0000313" key="1">
    <source>
        <dbReference type="EMBL" id="VAV92966.1"/>
    </source>
</evidence>
<dbReference type="Pfam" id="PF11582">
    <property type="entry name" value="DUF3240"/>
    <property type="match status" value="1"/>
</dbReference>
<dbReference type="EMBL" id="UOEJ01000038">
    <property type="protein sequence ID" value="VAV92966.1"/>
    <property type="molecule type" value="Genomic_DNA"/>
</dbReference>
<protein>
    <recommendedName>
        <fullName evidence="2">DUF3240 domain-containing protein</fullName>
    </recommendedName>
</protein>
<dbReference type="InterPro" id="IPR021634">
    <property type="entry name" value="DUF3240"/>
</dbReference>